<dbReference type="Pfam" id="PF02826">
    <property type="entry name" value="2-Hacid_dh_C"/>
    <property type="match status" value="1"/>
</dbReference>
<dbReference type="CDD" id="cd12159">
    <property type="entry name" value="2-Hacid_dh_2"/>
    <property type="match status" value="1"/>
</dbReference>
<dbReference type="GO" id="GO:0016616">
    <property type="term" value="F:oxidoreductase activity, acting on the CH-OH group of donors, NAD or NADP as acceptor"/>
    <property type="evidence" value="ECO:0007669"/>
    <property type="project" value="UniProtKB-ARBA"/>
</dbReference>
<dbReference type="PANTHER" id="PTHR43333:SF1">
    <property type="entry name" value="D-ISOMER SPECIFIC 2-HYDROXYACID DEHYDROGENASE NAD-BINDING DOMAIN-CONTAINING PROTEIN"/>
    <property type="match status" value="1"/>
</dbReference>
<evidence type="ECO:0000313" key="4">
    <source>
        <dbReference type="EMBL" id="PSK89613.1"/>
    </source>
</evidence>
<keyword evidence="1" id="KW-0560">Oxidoreductase</keyword>
<dbReference type="GO" id="GO:0051287">
    <property type="term" value="F:NAD binding"/>
    <property type="evidence" value="ECO:0007669"/>
    <property type="project" value="InterPro"/>
</dbReference>
<proteinExistence type="predicted"/>
<gene>
    <name evidence="4" type="ORF">CLV63_1257</name>
</gene>
<organism evidence="4 5">
    <name type="scientific">Murinocardiopsis flavida</name>
    <dbReference type="NCBI Taxonomy" id="645275"/>
    <lineage>
        <taxon>Bacteria</taxon>
        <taxon>Bacillati</taxon>
        <taxon>Actinomycetota</taxon>
        <taxon>Actinomycetes</taxon>
        <taxon>Streptosporangiales</taxon>
        <taxon>Nocardiopsidaceae</taxon>
        <taxon>Murinocardiopsis</taxon>
    </lineage>
</organism>
<keyword evidence="5" id="KW-1185">Reference proteome</keyword>
<evidence type="ECO:0000259" key="3">
    <source>
        <dbReference type="Pfam" id="PF02826"/>
    </source>
</evidence>
<dbReference type="OrthoDB" id="4324715at2"/>
<accession>A0A2P8CXA6</accession>
<evidence type="ECO:0000256" key="2">
    <source>
        <dbReference type="ARBA" id="ARBA00023027"/>
    </source>
</evidence>
<name>A0A2P8CXA6_9ACTN</name>
<dbReference type="InterPro" id="IPR036291">
    <property type="entry name" value="NAD(P)-bd_dom_sf"/>
</dbReference>
<dbReference type="SUPFAM" id="SSF51735">
    <property type="entry name" value="NAD(P)-binding Rossmann-fold domains"/>
    <property type="match status" value="1"/>
</dbReference>
<reference evidence="4 5" key="1">
    <citation type="submission" date="2018-03" db="EMBL/GenBank/DDBJ databases">
        <title>Genomic Encyclopedia of Archaeal and Bacterial Type Strains, Phase II (KMG-II): from individual species to whole genera.</title>
        <authorList>
            <person name="Goeker M."/>
        </authorList>
    </citation>
    <scope>NUCLEOTIDE SEQUENCE [LARGE SCALE GENOMIC DNA]</scope>
    <source>
        <strain evidence="4 5">DSM 45312</strain>
    </source>
</reference>
<sequence>MSRRGLRIAVAPDTDGRVAAAARGEGAEVVPLDQAEALAWTVSDPARFPTELPDGVRWVQLPSAGVEAWFAAGTIDAARVWTSAAGAYAAPVAEHALMLLLAGVRRLPESLAADTWRKTELRPRVGTLAGARVAIIGAGGIARALIPSLTALGADAIAVNRSGRPVPGAARTVAADAAEDVWSAADHVVIAAPQTAQTHHLVGGRRLARMKSTAWLVNVARGTLVDTDALLHALDTGGIAGAALDVTDPEPLPDGHPLWTHPRAIVTPHVANPTATLAAALDTRLAENIRRYRDGAALLGVVDAAVGY</sequence>
<evidence type="ECO:0000256" key="1">
    <source>
        <dbReference type="ARBA" id="ARBA00023002"/>
    </source>
</evidence>
<dbReference type="Gene3D" id="3.40.50.720">
    <property type="entry name" value="NAD(P)-binding Rossmann-like Domain"/>
    <property type="match status" value="2"/>
</dbReference>
<dbReference type="AlphaFoldDB" id="A0A2P8CXA6"/>
<evidence type="ECO:0000313" key="5">
    <source>
        <dbReference type="Proteomes" id="UP000240542"/>
    </source>
</evidence>
<keyword evidence="2" id="KW-0520">NAD</keyword>
<feature type="domain" description="D-isomer specific 2-hydroxyacid dehydrogenase NAD-binding" evidence="3">
    <location>
        <begin position="98"/>
        <end position="271"/>
    </location>
</feature>
<dbReference type="Proteomes" id="UP000240542">
    <property type="component" value="Unassembled WGS sequence"/>
</dbReference>
<protein>
    <submittedName>
        <fullName evidence="4">D-3-phosphoglycerate dehydrogenase</fullName>
    </submittedName>
</protein>
<dbReference type="PANTHER" id="PTHR43333">
    <property type="entry name" value="2-HACID_DH_C DOMAIN-CONTAINING PROTEIN"/>
    <property type="match status" value="1"/>
</dbReference>
<dbReference type="EMBL" id="PYGA01000025">
    <property type="protein sequence ID" value="PSK89613.1"/>
    <property type="molecule type" value="Genomic_DNA"/>
</dbReference>
<dbReference type="RefSeq" id="WP_106586062.1">
    <property type="nucleotide sequence ID" value="NZ_PYGA01000025.1"/>
</dbReference>
<dbReference type="PROSITE" id="PS00671">
    <property type="entry name" value="D_2_HYDROXYACID_DH_3"/>
    <property type="match status" value="1"/>
</dbReference>
<dbReference type="InterPro" id="IPR006140">
    <property type="entry name" value="D-isomer_DH_NAD-bd"/>
</dbReference>
<dbReference type="InterPro" id="IPR029753">
    <property type="entry name" value="D-isomer_DH_CS"/>
</dbReference>
<comment type="caution">
    <text evidence="4">The sequence shown here is derived from an EMBL/GenBank/DDBJ whole genome shotgun (WGS) entry which is preliminary data.</text>
</comment>